<evidence type="ECO:0000313" key="2">
    <source>
        <dbReference type="EMBL" id="KRK95348.1"/>
    </source>
</evidence>
<reference evidence="2 3" key="1">
    <citation type="journal article" date="2015" name="Genome Announc.">
        <title>Expanding the biotechnology potential of lactobacilli through comparative genomics of 213 strains and associated genera.</title>
        <authorList>
            <person name="Sun Z."/>
            <person name="Harris H.M."/>
            <person name="McCann A."/>
            <person name="Guo C."/>
            <person name="Argimon S."/>
            <person name="Zhang W."/>
            <person name="Yang X."/>
            <person name="Jeffery I.B."/>
            <person name="Cooney J.C."/>
            <person name="Kagawa T.F."/>
            <person name="Liu W."/>
            <person name="Song Y."/>
            <person name="Salvetti E."/>
            <person name="Wrobel A."/>
            <person name="Rasinkangas P."/>
            <person name="Parkhill J."/>
            <person name="Rea M.C."/>
            <person name="O'Sullivan O."/>
            <person name="Ritari J."/>
            <person name="Douillard F.P."/>
            <person name="Paul Ross R."/>
            <person name="Yang R."/>
            <person name="Briner A.E."/>
            <person name="Felis G.E."/>
            <person name="de Vos W.M."/>
            <person name="Barrangou R."/>
            <person name="Klaenhammer T.R."/>
            <person name="Caufield P.W."/>
            <person name="Cui Y."/>
            <person name="Zhang H."/>
            <person name="O'Toole P.W."/>
        </authorList>
    </citation>
    <scope>NUCLEOTIDE SEQUENCE [LARGE SCALE GENOMIC DNA]</scope>
    <source>
        <strain evidence="2 3">DSM 19394</strain>
    </source>
</reference>
<feature type="domain" description="Serine aminopeptidase S33" evidence="1">
    <location>
        <begin position="88"/>
        <end position="194"/>
    </location>
</feature>
<name>A0A0R1LQE1_9LACO</name>
<dbReference type="PATRIC" id="fig|1423715.3.peg.1501"/>
<dbReference type="EMBL" id="AZDV01000009">
    <property type="protein sequence ID" value="KRK95348.1"/>
    <property type="molecule type" value="Genomic_DNA"/>
</dbReference>
<sequence>MMAKKWLGITAALAATSLVSLVGSTLAVYQLGMKSFSRSKQKSKQRSIAENTAADNAWYLQQPLQEWTQTSQDGLTLRATFIPADHPSKRVAILAHGLGHSREQMIPYAQVFHAWGYHVLMPDARAHGDSDGTTIGYGWLDRHDYQGWISQVIDRQGTDVQIVLMGISMGAATVLATAGEDLPANVKAVVADSGYASVLSEGRYRLWHKYHVPATPTMTLANQYSRLDAGYRLQDGDIAEQLRHTTLPILFIQGAADQTVPIENLNILYQAAAGPKQRYRHPSAGHIATRAADPTKYDQTVAAFLAPYVVPTTEK</sequence>
<dbReference type="InterPro" id="IPR022742">
    <property type="entry name" value="Hydrolase_4"/>
</dbReference>
<dbReference type="STRING" id="1423715.FD25_GL001465"/>
<dbReference type="Gene3D" id="3.40.50.1820">
    <property type="entry name" value="alpha/beta hydrolase"/>
    <property type="match status" value="1"/>
</dbReference>
<organism evidence="2 3">
    <name type="scientific">Levilactobacillus acidifarinae DSM 19394 = JCM 15949</name>
    <dbReference type="NCBI Taxonomy" id="1423715"/>
    <lineage>
        <taxon>Bacteria</taxon>
        <taxon>Bacillati</taxon>
        <taxon>Bacillota</taxon>
        <taxon>Bacilli</taxon>
        <taxon>Lactobacillales</taxon>
        <taxon>Lactobacillaceae</taxon>
        <taxon>Levilactobacillus</taxon>
    </lineage>
</organism>
<protein>
    <submittedName>
        <fullName evidence="2">Alpha beta hydrolase</fullName>
    </submittedName>
</protein>
<evidence type="ECO:0000313" key="3">
    <source>
        <dbReference type="Proteomes" id="UP000051955"/>
    </source>
</evidence>
<evidence type="ECO:0000259" key="1">
    <source>
        <dbReference type="Pfam" id="PF12146"/>
    </source>
</evidence>
<keyword evidence="3" id="KW-1185">Reference proteome</keyword>
<accession>A0A0R1LQE1</accession>
<dbReference type="PANTHER" id="PTHR43358:SF4">
    <property type="entry name" value="ALPHA_BETA HYDROLASE FOLD-1 DOMAIN-CONTAINING PROTEIN"/>
    <property type="match status" value="1"/>
</dbReference>
<comment type="caution">
    <text evidence="2">The sequence shown here is derived from an EMBL/GenBank/DDBJ whole genome shotgun (WGS) entry which is preliminary data.</text>
</comment>
<dbReference type="InterPro" id="IPR029058">
    <property type="entry name" value="AB_hydrolase_fold"/>
</dbReference>
<dbReference type="Pfam" id="PF12146">
    <property type="entry name" value="Hydrolase_4"/>
    <property type="match status" value="1"/>
</dbReference>
<dbReference type="Proteomes" id="UP000051955">
    <property type="component" value="Unassembled WGS sequence"/>
</dbReference>
<dbReference type="PANTHER" id="PTHR43358">
    <property type="entry name" value="ALPHA/BETA-HYDROLASE"/>
    <property type="match status" value="1"/>
</dbReference>
<dbReference type="GO" id="GO:0016787">
    <property type="term" value="F:hydrolase activity"/>
    <property type="evidence" value="ECO:0007669"/>
    <property type="project" value="UniProtKB-KW"/>
</dbReference>
<keyword evidence="2" id="KW-0378">Hydrolase</keyword>
<dbReference type="AlphaFoldDB" id="A0A0R1LQE1"/>
<dbReference type="SUPFAM" id="SSF53474">
    <property type="entry name" value="alpha/beta-Hydrolases"/>
    <property type="match status" value="1"/>
</dbReference>
<dbReference type="InterPro" id="IPR052920">
    <property type="entry name" value="DNA-binding_regulatory"/>
</dbReference>
<gene>
    <name evidence="2" type="ORF">FD25_GL001465</name>
</gene>
<proteinExistence type="predicted"/>